<gene>
    <name evidence="2" type="ORF">MEDL_11285</name>
</gene>
<dbReference type="AlphaFoldDB" id="A0A8S3QN80"/>
<accession>A0A8S3QN80</accession>
<evidence type="ECO:0000313" key="3">
    <source>
        <dbReference type="Proteomes" id="UP000683360"/>
    </source>
</evidence>
<protein>
    <recommendedName>
        <fullName evidence="1">Mutator-like transposase domain-containing protein</fullName>
    </recommendedName>
</protein>
<dbReference type="InterPro" id="IPR049012">
    <property type="entry name" value="Mutator_transp_dom"/>
</dbReference>
<dbReference type="EMBL" id="CAJPWZ010000558">
    <property type="protein sequence ID" value="CAG2196487.1"/>
    <property type="molecule type" value="Genomic_DNA"/>
</dbReference>
<evidence type="ECO:0000259" key="1">
    <source>
        <dbReference type="Pfam" id="PF20700"/>
    </source>
</evidence>
<proteinExistence type="predicted"/>
<dbReference type="Proteomes" id="UP000683360">
    <property type="component" value="Unassembled WGS sequence"/>
</dbReference>
<comment type="caution">
    <text evidence="2">The sequence shown here is derived from an EMBL/GenBank/DDBJ whole genome shotgun (WGS) entry which is preliminary data.</text>
</comment>
<dbReference type="Pfam" id="PF20700">
    <property type="entry name" value="Mutator"/>
    <property type="match status" value="1"/>
</dbReference>
<feature type="domain" description="Mutator-like transposase" evidence="1">
    <location>
        <begin position="43"/>
        <end position="121"/>
    </location>
</feature>
<evidence type="ECO:0000313" key="2">
    <source>
        <dbReference type="EMBL" id="CAG2196487.1"/>
    </source>
</evidence>
<dbReference type="OrthoDB" id="7698403at2759"/>
<name>A0A8S3QN80_MYTED</name>
<sequence>MTLWKFFSEIEVHTEVNKGDNIEIELLFDYIPSDLVPLSHFRFIVDLGFMAEQLKLCQSCQSTLHLYNAVGVKPLGFSGLMYVQCPECGGVTKIILGKTHHSGNSKRGCGTFDINTKAATAREYEVGQVLEWHAKESEHKYLLEEVIGCLNINTENEEGKGITVSTDTCWQKKGSGRAYNSVSGMPLIEFNPTRTE</sequence>
<reference evidence="2" key="1">
    <citation type="submission" date="2021-03" db="EMBL/GenBank/DDBJ databases">
        <authorList>
            <person name="Bekaert M."/>
        </authorList>
    </citation>
    <scope>NUCLEOTIDE SEQUENCE</scope>
</reference>
<organism evidence="2 3">
    <name type="scientific">Mytilus edulis</name>
    <name type="common">Blue mussel</name>
    <dbReference type="NCBI Taxonomy" id="6550"/>
    <lineage>
        <taxon>Eukaryota</taxon>
        <taxon>Metazoa</taxon>
        <taxon>Spiralia</taxon>
        <taxon>Lophotrochozoa</taxon>
        <taxon>Mollusca</taxon>
        <taxon>Bivalvia</taxon>
        <taxon>Autobranchia</taxon>
        <taxon>Pteriomorphia</taxon>
        <taxon>Mytilida</taxon>
        <taxon>Mytiloidea</taxon>
        <taxon>Mytilidae</taxon>
        <taxon>Mytilinae</taxon>
        <taxon>Mytilus</taxon>
    </lineage>
</organism>
<keyword evidence="3" id="KW-1185">Reference proteome</keyword>